<proteinExistence type="predicted"/>
<reference evidence="1" key="1">
    <citation type="journal article" date="2024" name="Gigascience">
        <title>Chromosome-level genome of the poultry shaft louse Menopon gallinae provides insight into the host-switching and adaptive evolution of parasitic lice.</title>
        <authorList>
            <person name="Xu Y."/>
            <person name="Ma L."/>
            <person name="Liu S."/>
            <person name="Liang Y."/>
            <person name="Liu Q."/>
            <person name="He Z."/>
            <person name="Tian L."/>
            <person name="Duan Y."/>
            <person name="Cai W."/>
            <person name="Li H."/>
            <person name="Song F."/>
        </authorList>
    </citation>
    <scope>NUCLEOTIDE SEQUENCE</scope>
    <source>
        <strain evidence="1">Cailab_2023a</strain>
    </source>
</reference>
<dbReference type="AlphaFoldDB" id="A0AAW2IDK2"/>
<gene>
    <name evidence="1" type="ORF">PYX00_001104</name>
</gene>
<organism evidence="1">
    <name type="scientific">Menopon gallinae</name>
    <name type="common">poultry shaft louse</name>
    <dbReference type="NCBI Taxonomy" id="328185"/>
    <lineage>
        <taxon>Eukaryota</taxon>
        <taxon>Metazoa</taxon>
        <taxon>Ecdysozoa</taxon>
        <taxon>Arthropoda</taxon>
        <taxon>Hexapoda</taxon>
        <taxon>Insecta</taxon>
        <taxon>Pterygota</taxon>
        <taxon>Neoptera</taxon>
        <taxon>Paraneoptera</taxon>
        <taxon>Psocodea</taxon>
        <taxon>Troctomorpha</taxon>
        <taxon>Phthiraptera</taxon>
        <taxon>Amblycera</taxon>
        <taxon>Menoponidae</taxon>
        <taxon>Menopon</taxon>
    </lineage>
</organism>
<accession>A0AAW2IDK2</accession>
<dbReference type="EMBL" id="JARGDH010000001">
    <property type="protein sequence ID" value="KAL0279580.1"/>
    <property type="molecule type" value="Genomic_DNA"/>
</dbReference>
<name>A0AAW2IDK2_9NEOP</name>
<protein>
    <submittedName>
        <fullName evidence="1">Uncharacterized protein</fullName>
    </submittedName>
</protein>
<comment type="caution">
    <text evidence="1">The sequence shown here is derived from an EMBL/GenBank/DDBJ whole genome shotgun (WGS) entry which is preliminary data.</text>
</comment>
<evidence type="ECO:0000313" key="1">
    <source>
        <dbReference type="EMBL" id="KAL0279580.1"/>
    </source>
</evidence>
<sequence length="65" mass="7091">MFRSSGFKRYILISSTTPILHPYARASSVSLLVTLTLHRSRQERTFSALANSSVSTARTTSGTTA</sequence>